<protein>
    <submittedName>
        <fullName evidence="6">Putative transporter</fullName>
    </submittedName>
</protein>
<organism evidence="6 7">
    <name type="scientific">Staphylococcus saprophyticus subsp. saprophyticus (strain ATCC 15305 / DSM 20229 / NCIMB 8711 / NCTC 7292 / S-41)</name>
    <dbReference type="NCBI Taxonomy" id="342451"/>
    <lineage>
        <taxon>Bacteria</taxon>
        <taxon>Bacillati</taxon>
        <taxon>Bacillota</taxon>
        <taxon>Bacilli</taxon>
        <taxon>Bacillales</taxon>
        <taxon>Staphylococcaceae</taxon>
        <taxon>Staphylococcus</taxon>
    </lineage>
</organism>
<dbReference type="OrthoDB" id="141480at2"/>
<gene>
    <name evidence="6" type="ordered locus">SSP1158</name>
</gene>
<feature type="transmembrane region" description="Helical" evidence="5">
    <location>
        <begin position="236"/>
        <end position="264"/>
    </location>
</feature>
<dbReference type="RefSeq" id="WP_011302979.1">
    <property type="nucleotide sequence ID" value="NC_007350.1"/>
</dbReference>
<feature type="transmembrane region" description="Helical" evidence="5">
    <location>
        <begin position="344"/>
        <end position="367"/>
    </location>
</feature>
<feature type="transmembrane region" description="Helical" evidence="5">
    <location>
        <begin position="21"/>
        <end position="39"/>
    </location>
</feature>
<dbReference type="PANTHER" id="PTHR11706:SF2">
    <property type="entry name" value="TRANSPORTER PROTEIN"/>
    <property type="match status" value="1"/>
</dbReference>
<dbReference type="InterPro" id="IPR001046">
    <property type="entry name" value="NRAMP_fam"/>
</dbReference>
<evidence type="ECO:0000313" key="7">
    <source>
        <dbReference type="Proteomes" id="UP000006371"/>
    </source>
</evidence>
<evidence type="ECO:0000256" key="3">
    <source>
        <dbReference type="ARBA" id="ARBA00022989"/>
    </source>
</evidence>
<evidence type="ECO:0000256" key="4">
    <source>
        <dbReference type="ARBA" id="ARBA00023136"/>
    </source>
</evidence>
<feature type="transmembrane region" description="Helical" evidence="5">
    <location>
        <begin position="284"/>
        <end position="309"/>
    </location>
</feature>
<keyword evidence="3 5" id="KW-1133">Transmembrane helix</keyword>
<dbReference type="AlphaFoldDB" id="Q49Y41"/>
<dbReference type="GO" id="GO:0005886">
    <property type="term" value="C:plasma membrane"/>
    <property type="evidence" value="ECO:0007669"/>
    <property type="project" value="TreeGrafter"/>
</dbReference>
<dbReference type="PANTHER" id="PTHR11706">
    <property type="entry name" value="SOLUTE CARRIER PROTEIN FAMILY 11 MEMBER"/>
    <property type="match status" value="1"/>
</dbReference>
<feature type="transmembrane region" description="Helical" evidence="5">
    <location>
        <begin position="379"/>
        <end position="401"/>
    </location>
</feature>
<dbReference type="eggNOG" id="COG1914">
    <property type="taxonomic scope" value="Bacteria"/>
</dbReference>
<dbReference type="Proteomes" id="UP000006371">
    <property type="component" value="Chromosome"/>
</dbReference>
<dbReference type="GeneID" id="3617042"/>
<dbReference type="HOGENOM" id="CLU_055818_0_0_9"/>
<dbReference type="GO" id="GO:0005384">
    <property type="term" value="F:manganese ion transmembrane transporter activity"/>
    <property type="evidence" value="ECO:0007669"/>
    <property type="project" value="TreeGrafter"/>
</dbReference>
<evidence type="ECO:0000313" key="6">
    <source>
        <dbReference type="EMBL" id="BAE18303.1"/>
    </source>
</evidence>
<evidence type="ECO:0000256" key="2">
    <source>
        <dbReference type="ARBA" id="ARBA00022692"/>
    </source>
</evidence>
<dbReference type="GO" id="GO:0015086">
    <property type="term" value="F:cadmium ion transmembrane transporter activity"/>
    <property type="evidence" value="ECO:0007669"/>
    <property type="project" value="TreeGrafter"/>
</dbReference>
<feature type="transmembrane region" description="Helical" evidence="5">
    <location>
        <begin position="45"/>
        <end position="67"/>
    </location>
</feature>
<sequence>MGEKLRSDEKDFQFTKNHKRLLLGSVFLMATSAIGPAFLTQTAVFTAQFASSFAFAILLSILIDIGAQINIWRVLVVTGKRGQEVANEIFNGLGTFISILIAIGGLAFNIGNIAGAGLGLNAIFGLDVKIGAAITAVLSIAIFISKSGQKIMDVVTMFLGVLMIIVVAFVMFKANPPYAEAAKHLVMPEQPLALVLPIITLVGGTVGGYITFAGAHRILDSGIKGKDYLPFVNKAAISGILTTGVLRTLLFLAVLGVVVTGVTLNADNPPASVFEHVLGPIGRNIFGIVLFAAAMSSVIGSAYTSATFLKTLHKSVYNKTNIIVISFIVVSTLVFLFLGKPVTLLIVAGALNGLILPITLGTILIASKRKSIVGDYKHPTWMLWFGIVAVVVTIVIGIFSLQGLTELFGS</sequence>
<dbReference type="Pfam" id="PF01566">
    <property type="entry name" value="Nramp"/>
    <property type="match status" value="1"/>
</dbReference>
<proteinExistence type="predicted"/>
<feature type="transmembrane region" description="Helical" evidence="5">
    <location>
        <begin position="321"/>
        <end position="338"/>
    </location>
</feature>
<feature type="transmembrane region" description="Helical" evidence="5">
    <location>
        <begin position="151"/>
        <end position="172"/>
    </location>
</feature>
<keyword evidence="7" id="KW-1185">Reference proteome</keyword>
<reference evidence="6 7" key="1">
    <citation type="journal article" date="2005" name="Proc. Natl. Acad. Sci. U.S.A.">
        <title>Whole genome sequence of Staphylococcus saprophyticus reveals the pathogenesis of uncomplicated urinary tract infection.</title>
        <authorList>
            <person name="Kuroda M."/>
            <person name="Yamashita A."/>
            <person name="Hirakawa H."/>
            <person name="Kumano M."/>
            <person name="Morikawa K."/>
            <person name="Higashide M."/>
            <person name="Maruyama A."/>
            <person name="Inose Y."/>
            <person name="Matoba K."/>
            <person name="Toh H."/>
            <person name="Kuhara S."/>
            <person name="Hattori M."/>
            <person name="Ohta T."/>
        </authorList>
    </citation>
    <scope>NUCLEOTIDE SEQUENCE [LARGE SCALE GENOMIC DNA]</scope>
    <source>
        <strain evidence="7">ATCC 15305 / DSM 20229 / NCIMB 8711 / NCTC 7292 / S-41</strain>
    </source>
</reference>
<dbReference type="KEGG" id="ssp:SSP1158"/>
<feature type="transmembrane region" description="Helical" evidence="5">
    <location>
        <begin position="192"/>
        <end position="215"/>
    </location>
</feature>
<evidence type="ECO:0000256" key="5">
    <source>
        <dbReference type="SAM" id="Phobius"/>
    </source>
</evidence>
<accession>Q49Y41</accession>
<dbReference type="EMBL" id="AP008934">
    <property type="protein sequence ID" value="BAE18303.1"/>
    <property type="molecule type" value="Genomic_DNA"/>
</dbReference>
<keyword evidence="2 5" id="KW-0812">Transmembrane</keyword>
<comment type="subcellular location">
    <subcellularLocation>
        <location evidence="1">Membrane</location>
        <topology evidence="1">Multi-pass membrane protein</topology>
    </subcellularLocation>
</comment>
<name>Q49Y41_STAS1</name>
<dbReference type="GO" id="GO:0034755">
    <property type="term" value="P:iron ion transmembrane transport"/>
    <property type="evidence" value="ECO:0007669"/>
    <property type="project" value="TreeGrafter"/>
</dbReference>
<evidence type="ECO:0000256" key="1">
    <source>
        <dbReference type="ARBA" id="ARBA00004141"/>
    </source>
</evidence>
<feature type="transmembrane region" description="Helical" evidence="5">
    <location>
        <begin position="122"/>
        <end position="144"/>
    </location>
</feature>
<dbReference type="PATRIC" id="fig|342451.11.peg.1156"/>
<feature type="transmembrane region" description="Helical" evidence="5">
    <location>
        <begin position="88"/>
        <end position="110"/>
    </location>
</feature>
<keyword evidence="4 5" id="KW-0472">Membrane</keyword>